<dbReference type="EMBL" id="CAJNOJ010000017">
    <property type="protein sequence ID" value="CAF0825351.1"/>
    <property type="molecule type" value="Genomic_DNA"/>
</dbReference>
<evidence type="ECO:0000256" key="2">
    <source>
        <dbReference type="ARBA" id="ARBA00022737"/>
    </source>
</evidence>
<keyword evidence="7" id="KW-1185">Reference proteome</keyword>
<dbReference type="InterPro" id="IPR051581">
    <property type="entry name" value="Ca-bind"/>
</dbReference>
<evidence type="ECO:0000256" key="1">
    <source>
        <dbReference type="ARBA" id="ARBA00022723"/>
    </source>
</evidence>
<feature type="compositionally biased region" description="Polar residues" evidence="4">
    <location>
        <begin position="1"/>
        <end position="18"/>
    </location>
</feature>
<reference evidence="5" key="1">
    <citation type="submission" date="2021-02" db="EMBL/GenBank/DDBJ databases">
        <authorList>
            <person name="Nowell W R."/>
        </authorList>
    </citation>
    <scope>NUCLEOTIDE SEQUENCE</scope>
</reference>
<comment type="caution">
    <text evidence="5">The sequence shown here is derived from an EMBL/GenBank/DDBJ whole genome shotgun (WGS) entry which is preliminary data.</text>
</comment>
<keyword evidence="2" id="KW-0677">Repeat</keyword>
<evidence type="ECO:0000313" key="5">
    <source>
        <dbReference type="EMBL" id="CAF0825351.1"/>
    </source>
</evidence>
<dbReference type="OrthoDB" id="6280085at2759"/>
<feature type="compositionally biased region" description="Basic and acidic residues" evidence="4">
    <location>
        <begin position="194"/>
        <end position="211"/>
    </location>
</feature>
<feature type="region of interest" description="Disordered" evidence="4">
    <location>
        <begin position="1"/>
        <end position="88"/>
    </location>
</feature>
<dbReference type="Proteomes" id="UP000663852">
    <property type="component" value="Unassembled WGS sequence"/>
</dbReference>
<organism evidence="5 8">
    <name type="scientific">Adineta ricciae</name>
    <name type="common">Rotifer</name>
    <dbReference type="NCBI Taxonomy" id="249248"/>
    <lineage>
        <taxon>Eukaryota</taxon>
        <taxon>Metazoa</taxon>
        <taxon>Spiralia</taxon>
        <taxon>Gnathifera</taxon>
        <taxon>Rotifera</taxon>
        <taxon>Eurotatoria</taxon>
        <taxon>Bdelloidea</taxon>
        <taxon>Adinetida</taxon>
        <taxon>Adinetidae</taxon>
        <taxon>Adineta</taxon>
    </lineage>
</organism>
<keyword evidence="3" id="KW-0106">Calcium</keyword>
<keyword evidence="1" id="KW-0479">Metal-binding</keyword>
<dbReference type="PANTHER" id="PTHR34524">
    <property type="entry name" value="CALCYPHOSIN"/>
    <property type="match status" value="1"/>
</dbReference>
<dbReference type="Proteomes" id="UP000663828">
    <property type="component" value="Unassembled WGS sequence"/>
</dbReference>
<dbReference type="GO" id="GO:0046872">
    <property type="term" value="F:metal ion binding"/>
    <property type="evidence" value="ECO:0007669"/>
    <property type="project" value="UniProtKB-KW"/>
</dbReference>
<evidence type="ECO:0000256" key="3">
    <source>
        <dbReference type="ARBA" id="ARBA00022837"/>
    </source>
</evidence>
<protein>
    <submittedName>
        <fullName evidence="5">Uncharacterized protein</fullName>
    </submittedName>
</protein>
<dbReference type="AlphaFoldDB" id="A0A813UNZ7"/>
<dbReference type="InterPro" id="IPR011992">
    <property type="entry name" value="EF-hand-dom_pair"/>
</dbReference>
<dbReference type="Gene3D" id="1.10.238.10">
    <property type="entry name" value="EF-hand"/>
    <property type="match status" value="1"/>
</dbReference>
<evidence type="ECO:0000313" key="6">
    <source>
        <dbReference type="EMBL" id="CAF0941791.1"/>
    </source>
</evidence>
<evidence type="ECO:0000256" key="4">
    <source>
        <dbReference type="SAM" id="MobiDB-lite"/>
    </source>
</evidence>
<sequence>MSYRPSSARRQQTSTNPITGEKIDYSKKATFTKDQTAPLIPTLDLTDVNDSDRQPPLSAKQYYGSARPPSAQGGASARLGSHRPESRAYGNFDHQQAIYTNRHGNLLQNTQYDLNPNRVPAMDVKIPAPLPAARPMSSRTQRALSTRLPDSVRPAVILDGKAEMTPRQNFTPSVASPIDQFQLGWLESGNHQDSLKKVAAEEQNGQRKQELMDDQVLSDQLSRYVLSDIEQEEDRHKPIIVQQQPRRNLDRRMHDTRVKTSTSLTENLLSKRIRFSCRMLTRDGKDALRELFGFYFVLDRTLAIYEYRILGKRSNALPLIPRGQYIHLSGYNKGQPYTLLDFYQGAQIDFDTRSITSLPETVRHRTKLTICIVSINEQEKQILLLDGIQDLKRREVLYAIKHPYSTEQLEHQRYLADVHQLTKPQIKNRTLIVYTSLAEYYRRRAHMDRYEDKDSVCICEKEDLLAGLHEFKIHLSAGHFAYIWSHMSIQGEANEFLNLLFGELNERRFAQVIKAYAKLDPSKTGYTDIDTMKKFVNLYGHPSALQNHLSDEQLWSRFCETFRFALDYPRVSFSEFLNVYEALNIAVDQDDDFIHLVNNTWHI</sequence>
<dbReference type="PANTHER" id="PTHR34524:SF1">
    <property type="entry name" value="CILIA- AND FLAGELLA-ASSOCIATED PROTEIN 68"/>
    <property type="match status" value="1"/>
</dbReference>
<feature type="region of interest" description="Disordered" evidence="4">
    <location>
        <begin position="194"/>
        <end position="213"/>
    </location>
</feature>
<proteinExistence type="predicted"/>
<name>A0A813UNZ7_ADIRI</name>
<accession>A0A813UNZ7</accession>
<gene>
    <name evidence="5" type="ORF">EDS130_LOCUS6059</name>
    <name evidence="6" type="ORF">XAT740_LOCUS10159</name>
</gene>
<dbReference type="SUPFAM" id="SSF47473">
    <property type="entry name" value="EF-hand"/>
    <property type="match status" value="1"/>
</dbReference>
<evidence type="ECO:0000313" key="7">
    <source>
        <dbReference type="Proteomes" id="UP000663828"/>
    </source>
</evidence>
<evidence type="ECO:0000313" key="8">
    <source>
        <dbReference type="Proteomes" id="UP000663852"/>
    </source>
</evidence>
<dbReference type="EMBL" id="CAJNOR010000537">
    <property type="protein sequence ID" value="CAF0941791.1"/>
    <property type="molecule type" value="Genomic_DNA"/>
</dbReference>